<dbReference type="RefSeq" id="WP_132073730.1">
    <property type="nucleotide sequence ID" value="NZ_SLUI01000001.1"/>
</dbReference>
<name>A0A4R1Q5H4_9FIRM</name>
<dbReference type="EMBL" id="SLUI01000001">
    <property type="protein sequence ID" value="TCL39806.1"/>
    <property type="molecule type" value="Genomic_DNA"/>
</dbReference>
<dbReference type="AlphaFoldDB" id="A0A4R1Q5H4"/>
<comment type="caution">
    <text evidence="1">The sequence shown here is derived from an EMBL/GenBank/DDBJ whole genome shotgun (WGS) entry which is preliminary data.</text>
</comment>
<accession>A0A4R1Q5H4</accession>
<evidence type="ECO:0000313" key="2">
    <source>
        <dbReference type="Proteomes" id="UP000295063"/>
    </source>
</evidence>
<reference evidence="1 2" key="1">
    <citation type="submission" date="2019-03" db="EMBL/GenBank/DDBJ databases">
        <title>Genomic Encyclopedia of Type Strains, Phase IV (KMG-IV): sequencing the most valuable type-strain genomes for metagenomic binning, comparative biology and taxonomic classification.</title>
        <authorList>
            <person name="Goeker M."/>
        </authorList>
    </citation>
    <scope>NUCLEOTIDE SEQUENCE [LARGE SCALE GENOMIC DNA]</scope>
    <source>
        <strain evidence="1 2">DSM 15969</strain>
    </source>
</reference>
<sequence length="246" mass="28372">MKDIKFKAGDLVAVPLSDTEFVTARVMMYPKEQIQEAEVKKVEAEFEQAPSEKLRPGTRFVRDLIGVLLEVYSKVFAEPTPERSEILFPGINVSSYNIINGNYPIIGHVPVNPAEVEFPESLFQIWSGGARWYFCRGEVCLRLPDDDLKNIDAWRGIPKINRMLGGIGQEYVRYYQGDHQTGWSLAKCDLRFHERQREVYETLGLKENEPYYEFALRCGFDLARFYPHKPRTDGRSGFKKQEFAGC</sequence>
<evidence type="ECO:0000313" key="1">
    <source>
        <dbReference type="EMBL" id="TCL39806.1"/>
    </source>
</evidence>
<organism evidence="1 2">
    <name type="scientific">Anaerospora hongkongensis</name>
    <dbReference type="NCBI Taxonomy" id="244830"/>
    <lineage>
        <taxon>Bacteria</taxon>
        <taxon>Bacillati</taxon>
        <taxon>Bacillota</taxon>
        <taxon>Negativicutes</taxon>
        <taxon>Selenomonadales</taxon>
        <taxon>Sporomusaceae</taxon>
        <taxon>Anaerospora</taxon>
    </lineage>
</organism>
<dbReference type="Proteomes" id="UP000295063">
    <property type="component" value="Unassembled WGS sequence"/>
</dbReference>
<keyword evidence="2" id="KW-1185">Reference proteome</keyword>
<protein>
    <submittedName>
        <fullName evidence="1">Immunity protein 26 of polymorphic toxin system</fullName>
    </submittedName>
</protein>
<proteinExistence type="predicted"/>
<gene>
    <name evidence="1" type="ORF">EV210_1011</name>
</gene>